<dbReference type="SFLD" id="SFLDS00019">
    <property type="entry name" value="Glutathione_Transferase_(cytos"/>
    <property type="match status" value="1"/>
</dbReference>
<dbReference type="PANTHER" id="PTHR44051:SF8">
    <property type="entry name" value="GLUTATHIONE S-TRANSFERASE GSTA"/>
    <property type="match status" value="1"/>
</dbReference>
<evidence type="ECO:0000259" key="2">
    <source>
        <dbReference type="PROSITE" id="PS50405"/>
    </source>
</evidence>
<feature type="domain" description="GST C-terminal" evidence="2">
    <location>
        <begin position="86"/>
        <end position="215"/>
    </location>
</feature>
<dbReference type="STRING" id="365046.Rta_03110"/>
<dbReference type="InterPro" id="IPR036249">
    <property type="entry name" value="Thioredoxin-like_sf"/>
</dbReference>
<evidence type="ECO:0000259" key="1">
    <source>
        <dbReference type="PROSITE" id="PS50404"/>
    </source>
</evidence>
<dbReference type="SUPFAM" id="SSF47616">
    <property type="entry name" value="GST C-terminal domain-like"/>
    <property type="match status" value="1"/>
</dbReference>
<dbReference type="SFLD" id="SFLDG01150">
    <property type="entry name" value="Main.1:_Beta-like"/>
    <property type="match status" value="1"/>
</dbReference>
<proteinExistence type="predicted"/>
<dbReference type="HOGENOM" id="CLU_011226_6_1_4"/>
<dbReference type="Gene3D" id="1.20.1050.10">
    <property type="match status" value="1"/>
</dbReference>
<dbReference type="InterPro" id="IPR036282">
    <property type="entry name" value="Glutathione-S-Trfase_C_sf"/>
</dbReference>
<name>F5Y4R3_RAMTT</name>
<gene>
    <name evidence="3" type="ordered locus">Rta_03110</name>
</gene>
<evidence type="ECO:0000313" key="3">
    <source>
        <dbReference type="EMBL" id="AEG91381.1"/>
    </source>
</evidence>
<keyword evidence="3" id="KW-0808">Transferase</keyword>
<dbReference type="GO" id="GO:0016740">
    <property type="term" value="F:transferase activity"/>
    <property type="evidence" value="ECO:0007669"/>
    <property type="project" value="UniProtKB-KW"/>
</dbReference>
<dbReference type="PROSITE" id="PS50405">
    <property type="entry name" value="GST_CTER"/>
    <property type="match status" value="1"/>
</dbReference>
<dbReference type="eggNOG" id="COG0625">
    <property type="taxonomic scope" value="Bacteria"/>
</dbReference>
<dbReference type="PROSITE" id="PS50404">
    <property type="entry name" value="GST_NTER"/>
    <property type="match status" value="1"/>
</dbReference>
<dbReference type="SUPFAM" id="SSF52833">
    <property type="entry name" value="Thioredoxin-like"/>
    <property type="match status" value="1"/>
</dbReference>
<dbReference type="RefSeq" id="WP_013899614.1">
    <property type="nucleotide sequence ID" value="NC_015677.1"/>
</dbReference>
<reference evidence="4" key="1">
    <citation type="submission" date="2006-01" db="EMBL/GenBank/DDBJ databases">
        <title>Genome of the cyst-dividing bacterium Ramlibacter tataouinensis.</title>
        <authorList>
            <person name="Barakat M."/>
            <person name="Ortet P."/>
            <person name="De Luca G."/>
            <person name="Jourlin-Castelli C."/>
            <person name="Ansaldi M."/>
            <person name="Py B."/>
            <person name="Fichant G."/>
            <person name="Coutinho P."/>
            <person name="Voulhoux R."/>
            <person name="Bastien O."/>
            <person name="Roy S."/>
            <person name="Marechal E."/>
            <person name="Henrissat B."/>
            <person name="Quentin Y."/>
            <person name="Noirot P."/>
            <person name="Filloux A."/>
            <person name="Mejean V."/>
            <person name="DuBow M."/>
            <person name="Barras F."/>
            <person name="Heulin T."/>
        </authorList>
    </citation>
    <scope>NUCLEOTIDE SEQUENCE [LARGE SCALE GENOMIC DNA]</scope>
    <source>
        <strain evidence="4">ATCC BAA-407 / DSM 14655 / LMG 21543 / TTB310</strain>
    </source>
</reference>
<dbReference type="CDD" id="cd03188">
    <property type="entry name" value="GST_C_Beta"/>
    <property type="match status" value="1"/>
</dbReference>
<accession>F5Y4R3</accession>
<dbReference type="EMBL" id="CP000245">
    <property type="protein sequence ID" value="AEG91381.1"/>
    <property type="molecule type" value="Genomic_DNA"/>
</dbReference>
<dbReference type="PANTHER" id="PTHR44051">
    <property type="entry name" value="GLUTATHIONE S-TRANSFERASE-RELATED"/>
    <property type="match status" value="1"/>
</dbReference>
<evidence type="ECO:0000313" key="4">
    <source>
        <dbReference type="Proteomes" id="UP000008385"/>
    </source>
</evidence>
<keyword evidence="4" id="KW-1185">Reference proteome</keyword>
<dbReference type="AlphaFoldDB" id="F5Y4R3"/>
<dbReference type="SFLD" id="SFLDG00358">
    <property type="entry name" value="Main_(cytGST)"/>
    <property type="match status" value="1"/>
</dbReference>
<feature type="domain" description="GST N-terminal" evidence="1">
    <location>
        <begin position="1"/>
        <end position="80"/>
    </location>
</feature>
<sequence>MIQLHYYPSTASMVPHIVLEEMGAPYERVLVDRAAGVHKQAPYLRLNPNGLIPVLTEGDLVLYETAAIVLHLCDTNPQAGLAPAIGSPGRAHFYKWLAWLTNTLQATLIVYFYPERWVAEGNTACAAEVKAQAERRIAGLLDQLDAELARHGAEWFLGQRFSAVDAYVFTLCRWTRNFASAPARSRPYLGPYLQRMLARPAVQRVLANEKLAAPFV</sequence>
<dbReference type="InterPro" id="IPR010987">
    <property type="entry name" value="Glutathione-S-Trfase_C-like"/>
</dbReference>
<dbReference type="Gene3D" id="3.40.30.10">
    <property type="entry name" value="Glutaredoxin"/>
    <property type="match status" value="1"/>
</dbReference>
<dbReference type="InterPro" id="IPR040079">
    <property type="entry name" value="Glutathione_S-Trfase"/>
</dbReference>
<dbReference type="PATRIC" id="fig|365046.3.peg.319"/>
<dbReference type="CDD" id="cd03057">
    <property type="entry name" value="GST_N_Beta"/>
    <property type="match status" value="1"/>
</dbReference>
<dbReference type="Proteomes" id="UP000008385">
    <property type="component" value="Chromosome"/>
</dbReference>
<protein>
    <submittedName>
        <fullName evidence="3">Glutathione S-transferase (Glutathione transferase)-like protein</fullName>
    </submittedName>
</protein>
<dbReference type="Pfam" id="PF00043">
    <property type="entry name" value="GST_C"/>
    <property type="match status" value="1"/>
</dbReference>
<dbReference type="Pfam" id="PF13409">
    <property type="entry name" value="GST_N_2"/>
    <property type="match status" value="1"/>
</dbReference>
<dbReference type="OrthoDB" id="3828095at2"/>
<dbReference type="InterPro" id="IPR004046">
    <property type="entry name" value="GST_C"/>
</dbReference>
<dbReference type="InterPro" id="IPR004045">
    <property type="entry name" value="Glutathione_S-Trfase_N"/>
</dbReference>
<reference evidence="3 4" key="2">
    <citation type="journal article" date="2011" name="PLoS ONE">
        <title>The Cyst-Dividing Bacterium Ramlibacter tataouinensis TTB310 Genome Reveals a Well-Stocked Toolbox for Adaptation to a Desert Environment.</title>
        <authorList>
            <person name="De Luca G."/>
            <person name="Barakat M."/>
            <person name="Ortet P."/>
            <person name="Fochesato S."/>
            <person name="Jourlin-Castelli C."/>
            <person name="Ansaldi M."/>
            <person name="Py B."/>
            <person name="Fichant G."/>
            <person name="Coutinho P.M."/>
            <person name="Voulhoux R."/>
            <person name="Bastien O."/>
            <person name="Marechal E."/>
            <person name="Henrissat B."/>
            <person name="Quentin Y."/>
            <person name="Noirot P."/>
            <person name="Filloux A."/>
            <person name="Mejean V."/>
            <person name="Dubow M.S."/>
            <person name="Barras F."/>
            <person name="Barbe V."/>
            <person name="Weissenbach J."/>
            <person name="Mihalcescu I."/>
            <person name="Vermeglio A."/>
            <person name="Achouak W."/>
            <person name="Heulin T."/>
        </authorList>
    </citation>
    <scope>NUCLEOTIDE SEQUENCE [LARGE SCALE GENOMIC DNA]</scope>
    <source>
        <strain evidence="4">ATCC BAA-407 / DSM 14655 / LMG 21543 / TTB310</strain>
    </source>
</reference>
<organism evidence="3 4">
    <name type="scientific">Ramlibacter tataouinensis (strain ATCC BAA-407 / DSM 14655 / LMG 21543 / TTB310)</name>
    <dbReference type="NCBI Taxonomy" id="365046"/>
    <lineage>
        <taxon>Bacteria</taxon>
        <taxon>Pseudomonadati</taxon>
        <taxon>Pseudomonadota</taxon>
        <taxon>Betaproteobacteria</taxon>
        <taxon>Burkholderiales</taxon>
        <taxon>Comamonadaceae</taxon>
        <taxon>Ramlibacter</taxon>
    </lineage>
</organism>
<dbReference type="KEGG" id="rta:Rta_03110"/>